<evidence type="ECO:0000313" key="1">
    <source>
        <dbReference type="EMBL" id="ANH71843.1"/>
    </source>
</evidence>
<dbReference type="EMBL" id="CP012605">
    <property type="protein sequence ID" value="ANH71843.1"/>
    <property type="molecule type" value="Genomic_DNA"/>
</dbReference>
<dbReference type="KEGG" id="rin:ACS15_1267"/>
<organism evidence="1 2">
    <name type="scientific">Ralstonia insidiosa</name>
    <dbReference type="NCBI Taxonomy" id="190721"/>
    <lineage>
        <taxon>Bacteria</taxon>
        <taxon>Pseudomonadati</taxon>
        <taxon>Pseudomonadota</taxon>
        <taxon>Betaproteobacteria</taxon>
        <taxon>Burkholderiales</taxon>
        <taxon>Burkholderiaceae</taxon>
        <taxon>Ralstonia</taxon>
    </lineage>
</organism>
<protein>
    <submittedName>
        <fullName evidence="1">Uncharacterized protein</fullName>
    </submittedName>
</protein>
<evidence type="ECO:0000313" key="2">
    <source>
        <dbReference type="Proteomes" id="UP000077927"/>
    </source>
</evidence>
<dbReference type="AlphaFoldDB" id="A0AAC9BD86"/>
<reference evidence="1 2" key="1">
    <citation type="submission" date="2015-09" db="EMBL/GenBank/DDBJ databases">
        <authorList>
            <person name="Xu Y."/>
            <person name="Nagy A."/>
            <person name="Liu N.T."/>
            <person name="Nou X."/>
        </authorList>
    </citation>
    <scope>NUCLEOTIDE SEQUENCE [LARGE SCALE GENOMIC DNA]</scope>
    <source>
        <strain evidence="1 2">FC1138</strain>
    </source>
</reference>
<proteinExistence type="predicted"/>
<sequence>MPTKPTREHRRLAEAVAKDFANQQAQANEPTNMVLAFLSAARGDVAKALALAEQSAKIEKQLKRGSHVKH</sequence>
<gene>
    <name evidence="1" type="ORF">ACS15_1267</name>
</gene>
<accession>A0AAC9BD86</accession>
<dbReference type="Proteomes" id="UP000077927">
    <property type="component" value="Chromosome 1"/>
</dbReference>
<dbReference type="RefSeq" id="WP_021194836.1">
    <property type="nucleotide sequence ID" value="NZ_CP012605.1"/>
</dbReference>
<name>A0AAC9BD86_9RALS</name>